<feature type="compositionally biased region" description="Polar residues" evidence="2">
    <location>
        <begin position="1"/>
        <end position="11"/>
    </location>
</feature>
<proteinExistence type="inferred from homology"/>
<dbReference type="STRING" id="3988.B9RBW7"/>
<dbReference type="Gene3D" id="1.10.630.10">
    <property type="entry name" value="Cytochrome P450"/>
    <property type="match status" value="1"/>
</dbReference>
<dbReference type="EMBL" id="EQ973774">
    <property type="protein sequence ID" value="EEF51038.1"/>
    <property type="molecule type" value="Genomic_DNA"/>
</dbReference>
<sequence length="126" mass="13780">METANLASNSKAEPIRMSKERWTKPPFVRNTPPASAKPGAPRAAPSTCPFYQSIEHKFLYQSLCMDKGFKLPYIVPRKAGVDVDMGGFAISEAARILINVWAIRKDPSLCKDPNSFVPEGVPGIGC</sequence>
<dbReference type="InterPro" id="IPR036396">
    <property type="entry name" value="Cyt_P450_sf"/>
</dbReference>
<feature type="region of interest" description="Disordered" evidence="2">
    <location>
        <begin position="1"/>
        <end position="44"/>
    </location>
</feature>
<dbReference type="GO" id="GO:0004497">
    <property type="term" value="F:monooxygenase activity"/>
    <property type="evidence" value="ECO:0007669"/>
    <property type="project" value="InterPro"/>
</dbReference>
<accession>B9RBW7</accession>
<dbReference type="Proteomes" id="UP000008311">
    <property type="component" value="Unassembled WGS sequence"/>
</dbReference>
<evidence type="ECO:0000313" key="4">
    <source>
        <dbReference type="Proteomes" id="UP000008311"/>
    </source>
</evidence>
<dbReference type="GO" id="GO:0020037">
    <property type="term" value="F:heme binding"/>
    <property type="evidence" value="ECO:0007669"/>
    <property type="project" value="InterPro"/>
</dbReference>
<evidence type="ECO:0000313" key="3">
    <source>
        <dbReference type="EMBL" id="EEF51038.1"/>
    </source>
</evidence>
<organism evidence="3 4">
    <name type="scientific">Ricinus communis</name>
    <name type="common">Castor bean</name>
    <dbReference type="NCBI Taxonomy" id="3988"/>
    <lineage>
        <taxon>Eukaryota</taxon>
        <taxon>Viridiplantae</taxon>
        <taxon>Streptophyta</taxon>
        <taxon>Embryophyta</taxon>
        <taxon>Tracheophyta</taxon>
        <taxon>Spermatophyta</taxon>
        <taxon>Magnoliopsida</taxon>
        <taxon>eudicotyledons</taxon>
        <taxon>Gunneridae</taxon>
        <taxon>Pentapetalae</taxon>
        <taxon>rosids</taxon>
        <taxon>fabids</taxon>
        <taxon>Malpighiales</taxon>
        <taxon>Euphorbiaceae</taxon>
        <taxon>Acalyphoideae</taxon>
        <taxon>Acalypheae</taxon>
        <taxon>Ricinus</taxon>
    </lineage>
</organism>
<gene>
    <name evidence="3" type="ORF">RCOM_1682030</name>
</gene>
<feature type="compositionally biased region" description="Basic and acidic residues" evidence="2">
    <location>
        <begin position="13"/>
        <end position="23"/>
    </location>
</feature>
<dbReference type="AlphaFoldDB" id="B9RBW7"/>
<reference evidence="4" key="1">
    <citation type="journal article" date="2010" name="Nat. Biotechnol.">
        <title>Draft genome sequence of the oilseed species Ricinus communis.</title>
        <authorList>
            <person name="Chan A.P."/>
            <person name="Crabtree J."/>
            <person name="Zhao Q."/>
            <person name="Lorenzi H."/>
            <person name="Orvis J."/>
            <person name="Puiu D."/>
            <person name="Melake-Berhan A."/>
            <person name="Jones K.M."/>
            <person name="Redman J."/>
            <person name="Chen G."/>
            <person name="Cahoon E.B."/>
            <person name="Gedil M."/>
            <person name="Stanke M."/>
            <person name="Haas B.J."/>
            <person name="Wortman J.R."/>
            <person name="Fraser-Liggett C.M."/>
            <person name="Ravel J."/>
            <person name="Rabinowicz P.D."/>
        </authorList>
    </citation>
    <scope>NUCLEOTIDE SEQUENCE [LARGE SCALE GENOMIC DNA]</scope>
    <source>
        <strain evidence="4">cv. Hale</strain>
    </source>
</reference>
<dbReference type="SUPFAM" id="SSF48264">
    <property type="entry name" value="Cytochrome P450"/>
    <property type="match status" value="1"/>
</dbReference>
<protein>
    <submittedName>
        <fullName evidence="3">Uncharacterized protein</fullName>
    </submittedName>
</protein>
<evidence type="ECO:0000256" key="2">
    <source>
        <dbReference type="SAM" id="MobiDB-lite"/>
    </source>
</evidence>
<dbReference type="PANTHER" id="PTHR47950:SF48">
    <property type="entry name" value="CYTOCHROME P450 FAMILY PROTEIN, EXPRESSED"/>
    <property type="match status" value="1"/>
</dbReference>
<keyword evidence="4" id="KW-1185">Reference proteome</keyword>
<dbReference type="GO" id="GO:0005506">
    <property type="term" value="F:iron ion binding"/>
    <property type="evidence" value="ECO:0007669"/>
    <property type="project" value="InterPro"/>
</dbReference>
<evidence type="ECO:0000256" key="1">
    <source>
        <dbReference type="ARBA" id="ARBA00010617"/>
    </source>
</evidence>
<dbReference type="PANTHER" id="PTHR47950">
    <property type="entry name" value="CYTOCHROME P450, FAMILY 76, SUBFAMILY C, POLYPEPTIDE 5-RELATED"/>
    <property type="match status" value="1"/>
</dbReference>
<comment type="similarity">
    <text evidence="1">Belongs to the cytochrome P450 family.</text>
</comment>
<dbReference type="InParanoid" id="B9RBW7"/>
<dbReference type="GO" id="GO:0016705">
    <property type="term" value="F:oxidoreductase activity, acting on paired donors, with incorporation or reduction of molecular oxygen"/>
    <property type="evidence" value="ECO:0007669"/>
    <property type="project" value="InterPro"/>
</dbReference>
<name>B9RBW7_RICCO</name>